<dbReference type="HOGENOM" id="CLU_175608_0_0_6"/>
<proteinExistence type="predicted"/>
<gene>
    <name evidence="1" type="ordered locus">Sden_3560</name>
</gene>
<dbReference type="AlphaFoldDB" id="Q12I91"/>
<accession>Q12I91</accession>
<name>Q12I91_SHEDO</name>
<evidence type="ECO:0000313" key="2">
    <source>
        <dbReference type="Proteomes" id="UP000001982"/>
    </source>
</evidence>
<dbReference type="Proteomes" id="UP000001982">
    <property type="component" value="Chromosome"/>
</dbReference>
<keyword evidence="2" id="KW-1185">Reference proteome</keyword>
<dbReference type="KEGG" id="sdn:Sden_3560"/>
<dbReference type="EMBL" id="CP000302">
    <property type="protein sequence ID" value="ABE56835.1"/>
    <property type="molecule type" value="Genomic_DNA"/>
</dbReference>
<organism evidence="1 2">
    <name type="scientific">Shewanella denitrificans (strain OS217 / ATCC BAA-1090 / DSM 15013)</name>
    <dbReference type="NCBI Taxonomy" id="318161"/>
    <lineage>
        <taxon>Bacteria</taxon>
        <taxon>Pseudomonadati</taxon>
        <taxon>Pseudomonadota</taxon>
        <taxon>Gammaproteobacteria</taxon>
        <taxon>Alteromonadales</taxon>
        <taxon>Shewanellaceae</taxon>
        <taxon>Shewanella</taxon>
    </lineage>
</organism>
<reference evidence="1 2" key="1">
    <citation type="submission" date="2006-03" db="EMBL/GenBank/DDBJ databases">
        <title>Complete sequence of Shewanella denitrificans OS217.</title>
        <authorList>
            <consortium name="US DOE Joint Genome Institute"/>
            <person name="Copeland A."/>
            <person name="Lucas S."/>
            <person name="Lapidus A."/>
            <person name="Barry K."/>
            <person name="Detter J.C."/>
            <person name="Glavina del Rio T."/>
            <person name="Hammon N."/>
            <person name="Israni S."/>
            <person name="Dalin E."/>
            <person name="Tice H."/>
            <person name="Pitluck S."/>
            <person name="Brettin T."/>
            <person name="Bruce D."/>
            <person name="Han C."/>
            <person name="Tapia R."/>
            <person name="Gilna P."/>
            <person name="Kiss H."/>
            <person name="Schmutz J."/>
            <person name="Larimer F."/>
            <person name="Land M."/>
            <person name="Hauser L."/>
            <person name="Kyrpides N."/>
            <person name="Lykidis A."/>
            <person name="Richardson P."/>
        </authorList>
    </citation>
    <scope>NUCLEOTIDE SEQUENCE [LARGE SCALE GENOMIC DNA]</scope>
    <source>
        <strain evidence="2">OS217 / ATCC BAA-1090 / DSM 15013</strain>
    </source>
</reference>
<evidence type="ECO:0000313" key="1">
    <source>
        <dbReference type="EMBL" id="ABE56835.1"/>
    </source>
</evidence>
<sequence length="107" mass="12389">MTLRFSHRFFDVRYPSSREQQYSTKLPRHIKMYQVVKKSVLFASVFTLVMTLTACGSGSDEAKTETEISICDEFGNRYSSEDEPKAKGLEMYQYGATYCPEYKPELN</sequence>
<protein>
    <submittedName>
        <fullName evidence="1">Uncharacterized protein</fullName>
    </submittedName>
</protein>
<dbReference type="STRING" id="318161.Sden_3560"/>